<gene>
    <name evidence="2" type="ORF">DAPK24_020970</name>
</gene>
<evidence type="ECO:0000259" key="1">
    <source>
        <dbReference type="SMART" id="SM00290"/>
    </source>
</evidence>
<reference evidence="2 3" key="1">
    <citation type="journal article" date="2023" name="Elife">
        <title>Identification of key yeast species and microbe-microbe interactions impacting larval growth of Drosophila in the wild.</title>
        <authorList>
            <person name="Mure A."/>
            <person name="Sugiura Y."/>
            <person name="Maeda R."/>
            <person name="Honda K."/>
            <person name="Sakurai N."/>
            <person name="Takahashi Y."/>
            <person name="Watada M."/>
            <person name="Katoh T."/>
            <person name="Gotoh A."/>
            <person name="Gotoh Y."/>
            <person name="Taniguchi I."/>
            <person name="Nakamura K."/>
            <person name="Hayashi T."/>
            <person name="Katayama T."/>
            <person name="Uemura T."/>
            <person name="Hattori Y."/>
        </authorList>
    </citation>
    <scope>NUCLEOTIDE SEQUENCE [LARGE SCALE GENOMIC DNA]</scope>
    <source>
        <strain evidence="2 3">PK-24</strain>
    </source>
</reference>
<evidence type="ECO:0000313" key="3">
    <source>
        <dbReference type="Proteomes" id="UP001378960"/>
    </source>
</evidence>
<evidence type="ECO:0000313" key="2">
    <source>
        <dbReference type="EMBL" id="GMM45522.1"/>
    </source>
</evidence>
<dbReference type="SMART" id="SM00290">
    <property type="entry name" value="ZnF_UBP"/>
    <property type="match status" value="1"/>
</dbReference>
<dbReference type="Pfam" id="PF02148">
    <property type="entry name" value="zf-UBP"/>
    <property type="match status" value="1"/>
</dbReference>
<dbReference type="AlphaFoldDB" id="A0AAV5R3F2"/>
<organism evidence="2 3">
    <name type="scientific">Pichia kluyveri</name>
    <name type="common">Yeast</name>
    <dbReference type="NCBI Taxonomy" id="36015"/>
    <lineage>
        <taxon>Eukaryota</taxon>
        <taxon>Fungi</taxon>
        <taxon>Dikarya</taxon>
        <taxon>Ascomycota</taxon>
        <taxon>Saccharomycotina</taxon>
        <taxon>Pichiomycetes</taxon>
        <taxon>Pichiales</taxon>
        <taxon>Pichiaceae</taxon>
        <taxon>Pichia</taxon>
    </lineage>
</organism>
<dbReference type="Gene3D" id="3.90.70.10">
    <property type="entry name" value="Cysteine proteinases"/>
    <property type="match status" value="1"/>
</dbReference>
<feature type="domain" description="UBP-type" evidence="1">
    <location>
        <begin position="67"/>
        <end position="116"/>
    </location>
</feature>
<dbReference type="Proteomes" id="UP001378960">
    <property type="component" value="Unassembled WGS sequence"/>
</dbReference>
<proteinExistence type="predicted"/>
<dbReference type="Gene3D" id="3.30.40.10">
    <property type="entry name" value="Zinc/RING finger domain, C3HC4 (zinc finger)"/>
    <property type="match status" value="1"/>
</dbReference>
<dbReference type="SUPFAM" id="SSF57850">
    <property type="entry name" value="RING/U-box"/>
    <property type="match status" value="1"/>
</dbReference>
<dbReference type="EMBL" id="BTGB01000002">
    <property type="protein sequence ID" value="GMM45522.1"/>
    <property type="molecule type" value="Genomic_DNA"/>
</dbReference>
<dbReference type="SUPFAM" id="SSF54001">
    <property type="entry name" value="Cysteine proteinases"/>
    <property type="match status" value="1"/>
</dbReference>
<protein>
    <submittedName>
        <fullName evidence="2">mRNA splicing protein</fullName>
    </submittedName>
</protein>
<dbReference type="InterPro" id="IPR013083">
    <property type="entry name" value="Znf_RING/FYVE/PHD"/>
</dbReference>
<dbReference type="GO" id="GO:0008270">
    <property type="term" value="F:zinc ion binding"/>
    <property type="evidence" value="ECO:0007669"/>
    <property type="project" value="InterPro"/>
</dbReference>
<dbReference type="InterPro" id="IPR038765">
    <property type="entry name" value="Papain-like_cys_pep_sf"/>
</dbReference>
<keyword evidence="3" id="KW-1185">Reference proteome</keyword>
<dbReference type="InterPro" id="IPR001607">
    <property type="entry name" value="Znf_UBP"/>
</dbReference>
<comment type="caution">
    <text evidence="2">The sequence shown here is derived from an EMBL/GenBank/DDBJ whole genome shotgun (WGS) entry which is preliminary data.</text>
</comment>
<accession>A0AAV5R3F2</accession>
<name>A0AAV5R3F2_PICKL</name>
<sequence>MIEKRLNDQVETEGENSSKRLKIEDEFDDLDDTVKYDNIESSSKYTDKDTYLDTINRKILNFDLPRECATSIATTNIHICLVCNKYLQGSSINSPAYAHSIDANHHVFINTENGKFIVLPEQLTLSPNKEKELIDIKLALNPELDTELIEKFDTEPLTSQTLNKEIYNVGFVPIIDDIIVKDGTSKDNIDESTIKMTSHNAIYYSIAHLPPIRNYLINHKSSDTTPLTNQLSLLTKKIWSPYLFKKFTSSYAIENLVVSYNLPTQISSNLRLFYNWLINKLLSENKVLKNYFTGKLVMKDVDKENKFVNISIKLPQQSIFKDSMSTSIEQYDLMKLIRDKSINIRKYPKILVIYIDRTNDLMIKGINQKLNLNIVKYDPELLQFGENEKYRLISNITYENKVHVFDNARKIWVEINGKSVKEVEKDLLFISNCKLQFWIKQ</sequence>